<organism evidence="1 3">
    <name type="scientific">Pseudomonas weihenstephanensis</name>
    <dbReference type="NCBI Taxonomy" id="1608994"/>
    <lineage>
        <taxon>Bacteria</taxon>
        <taxon>Pseudomonadati</taxon>
        <taxon>Pseudomonadota</taxon>
        <taxon>Gammaproteobacteria</taxon>
        <taxon>Pseudomonadales</taxon>
        <taxon>Pseudomonadaceae</taxon>
        <taxon>Pseudomonas</taxon>
    </lineage>
</organism>
<evidence type="ECO:0000313" key="1">
    <source>
        <dbReference type="EMBL" id="KMN15707.1"/>
    </source>
</evidence>
<sequence>MTMTIIISEPDTKRLFDRSIAGYRSANTDLDVAIDAENWGAIHQAQSNRELHANTIALIINMYTDKPTEYGAQS</sequence>
<protein>
    <submittedName>
        <fullName evidence="1">Uncharacterized protein</fullName>
    </submittedName>
</protein>
<dbReference type="EMBL" id="JAAEBW010000002">
    <property type="protein sequence ID" value="MBM1194729.1"/>
    <property type="molecule type" value="Genomic_DNA"/>
</dbReference>
<gene>
    <name evidence="2" type="ORF">GYN02_05975</name>
    <name evidence="1" type="ORF">TU86_02770</name>
</gene>
<dbReference type="STRING" id="1608994.TU86_02770"/>
<dbReference type="Proteomes" id="UP000809529">
    <property type="component" value="Unassembled WGS sequence"/>
</dbReference>
<dbReference type="EMBL" id="JYLF01000001">
    <property type="protein sequence ID" value="KMN15707.1"/>
    <property type="molecule type" value="Genomic_DNA"/>
</dbReference>
<evidence type="ECO:0000313" key="3">
    <source>
        <dbReference type="Proteomes" id="UP000036325"/>
    </source>
</evidence>
<dbReference type="PATRIC" id="fig|1608994.3.peg.1129"/>
<evidence type="ECO:0000313" key="4">
    <source>
        <dbReference type="Proteomes" id="UP000809529"/>
    </source>
</evidence>
<dbReference type="RefSeq" id="WP_048362763.1">
    <property type="nucleotide sequence ID" value="NZ_JAAEBV010000001.1"/>
</dbReference>
<keyword evidence="4" id="KW-1185">Reference proteome</keyword>
<accession>A0A0J6IUI9</accession>
<name>A0A0J6IUI9_9PSED</name>
<reference evidence="1 3" key="1">
    <citation type="submission" date="2015-02" db="EMBL/GenBank/DDBJ databases">
        <title>Pseudomonas helleri sp. nov. and Pseudomonas weihenstephanensis sp. nov., isolated from raw cows milk.</title>
        <authorList>
            <person name="von Neubeck M."/>
            <person name="Huptas C."/>
            <person name="Wenning M."/>
            <person name="Scherer S."/>
        </authorList>
    </citation>
    <scope>NUCLEOTIDE SEQUENCE [LARGE SCALE GENOMIC DNA]</scope>
    <source>
        <strain evidence="1 3">DSM 29166</strain>
    </source>
</reference>
<comment type="caution">
    <text evidence="1">The sequence shown here is derived from an EMBL/GenBank/DDBJ whole genome shotgun (WGS) entry which is preliminary data.</text>
</comment>
<reference evidence="2 4" key="2">
    <citation type="submission" date="2020-01" db="EMBL/GenBank/DDBJ databases">
        <title>Comparative genomics of meat spoilage bacteria.</title>
        <authorList>
            <person name="Hilgarth M."/>
            <person name="Vogel R.F."/>
        </authorList>
    </citation>
    <scope>NUCLEOTIDE SEQUENCE [LARGE SCALE GENOMIC DNA]</scope>
    <source>
        <strain evidence="2 4">TMW2.2077</strain>
    </source>
</reference>
<dbReference type="Proteomes" id="UP000036325">
    <property type="component" value="Unassembled WGS sequence"/>
</dbReference>
<evidence type="ECO:0000313" key="2">
    <source>
        <dbReference type="EMBL" id="MBM1194729.1"/>
    </source>
</evidence>
<dbReference type="OrthoDB" id="6972847at2"/>
<proteinExistence type="predicted"/>
<dbReference type="AlphaFoldDB" id="A0A0J6IUI9"/>